<reference evidence="1 2" key="1">
    <citation type="submission" date="2011-09" db="EMBL/GenBank/DDBJ databases">
        <title>The Genome Sequence of Bacillus smithii 7_3_47FAA.</title>
        <authorList>
            <consortium name="The Broad Institute Genome Sequencing Platform"/>
            <person name="Earl A."/>
            <person name="Ward D."/>
            <person name="Feldgarden M."/>
            <person name="Gevers D."/>
            <person name="Daigneault M."/>
            <person name="Strauss J."/>
            <person name="Allen-Vercoe E."/>
            <person name="Young S.K."/>
            <person name="Zeng Q."/>
            <person name="Gargeya S."/>
            <person name="Fitzgerald M."/>
            <person name="Haas B."/>
            <person name="Abouelleil A."/>
            <person name="Alvarado L."/>
            <person name="Arachchi H.M."/>
            <person name="Berlin A."/>
            <person name="Brown A."/>
            <person name="Chapman S.B."/>
            <person name="Chen Z."/>
            <person name="Dunbar C."/>
            <person name="Freedman E."/>
            <person name="Gearin G."/>
            <person name="Goldberg J."/>
            <person name="Griggs A."/>
            <person name="Gujja S."/>
            <person name="Heiman D."/>
            <person name="Howarth C."/>
            <person name="Larson L."/>
            <person name="Lui A."/>
            <person name="MacDonald P.J.P."/>
            <person name="Montmayeur A."/>
            <person name="Murphy C."/>
            <person name="Neiman D."/>
            <person name="Pearson M."/>
            <person name="Priest M."/>
            <person name="Roberts A."/>
            <person name="Saif S."/>
            <person name="Shea T."/>
            <person name="Shenoy N."/>
            <person name="Sisk P."/>
            <person name="Stolte C."/>
            <person name="Sykes S."/>
            <person name="Wortman J."/>
            <person name="Nusbaum C."/>
            <person name="Birren B."/>
        </authorList>
    </citation>
    <scope>NUCLEOTIDE SEQUENCE [LARGE SCALE GENOMIC DNA]</scope>
    <source>
        <strain evidence="1 2">7_3_47FAA</strain>
    </source>
</reference>
<name>G9QJP7_9BACI</name>
<dbReference type="Gene3D" id="3.40.30.10">
    <property type="entry name" value="Glutaredoxin"/>
    <property type="match status" value="1"/>
</dbReference>
<protein>
    <recommendedName>
        <fullName evidence="3">Glutaredoxin domain-containing protein</fullName>
    </recommendedName>
</protein>
<evidence type="ECO:0000313" key="1">
    <source>
        <dbReference type="EMBL" id="EHL78645.1"/>
    </source>
</evidence>
<dbReference type="PATRIC" id="fig|665952.3.peg.1217"/>
<proteinExistence type="predicted"/>
<dbReference type="HOGENOM" id="CLU_125054_2_3_9"/>
<organism evidence="1 2">
    <name type="scientific">Bacillus smithii 7_3_47FAA</name>
    <dbReference type="NCBI Taxonomy" id="665952"/>
    <lineage>
        <taxon>Bacteria</taxon>
        <taxon>Bacillati</taxon>
        <taxon>Bacillota</taxon>
        <taxon>Bacilli</taxon>
        <taxon>Bacillales</taxon>
        <taxon>Bacillaceae</taxon>
        <taxon>Bacillus</taxon>
    </lineage>
</organism>
<dbReference type="EMBL" id="ACWF01000062">
    <property type="protein sequence ID" value="EHL78645.1"/>
    <property type="molecule type" value="Genomic_DNA"/>
</dbReference>
<sequence>MIGGTNWDETGGTTVKHIVLYTKKDCPLCLEAKMNLMLVGEIVPLKIEERDIEEKDEWMEKYGMMIPVVEYDGEMIQYGRVDYPTLLGRLK</sequence>
<accession>G9QJP7</accession>
<dbReference type="InterPro" id="IPR036249">
    <property type="entry name" value="Thioredoxin-like_sf"/>
</dbReference>
<evidence type="ECO:0000313" key="2">
    <source>
        <dbReference type="Proteomes" id="UP000011747"/>
    </source>
</evidence>
<dbReference type="PANTHER" id="PTHR33558">
    <property type="entry name" value="GLUTAREDOXIN-LIKE PROTEIN C5ORF63 HOMOLOG"/>
    <property type="match status" value="1"/>
</dbReference>
<dbReference type="Pfam" id="PF05768">
    <property type="entry name" value="Glrx-like"/>
    <property type="match status" value="1"/>
</dbReference>
<dbReference type="PANTHER" id="PTHR33558:SF1">
    <property type="entry name" value="GLUTAREDOXIN-LIKE PROTEIN C5ORF63 HOMOLOG"/>
    <property type="match status" value="1"/>
</dbReference>
<comment type="caution">
    <text evidence="1">The sequence shown here is derived from an EMBL/GenBank/DDBJ whole genome shotgun (WGS) entry which is preliminary data.</text>
</comment>
<dbReference type="SUPFAM" id="SSF52833">
    <property type="entry name" value="Thioredoxin-like"/>
    <property type="match status" value="1"/>
</dbReference>
<keyword evidence="2" id="KW-1185">Reference proteome</keyword>
<dbReference type="AlphaFoldDB" id="G9QJP7"/>
<evidence type="ECO:0008006" key="3">
    <source>
        <dbReference type="Google" id="ProtNLM"/>
    </source>
</evidence>
<dbReference type="Proteomes" id="UP000011747">
    <property type="component" value="Unassembled WGS sequence"/>
</dbReference>
<dbReference type="InterPro" id="IPR052565">
    <property type="entry name" value="Glutaredoxin-like_YDR286C"/>
</dbReference>
<gene>
    <name evidence="1" type="ORF">HMPREF1015_01930</name>
</gene>
<dbReference type="InterPro" id="IPR008554">
    <property type="entry name" value="Glutaredoxin-like"/>
</dbReference>